<sequence length="145" mass="15867">MDEAARKERAVTKLLYESDRRDAARREGLAGPAGLKRTSDLLSRVQDFLPKIAKANEGLREAAEPSRGQESGSEGEAYVEMSVALAPTEVAARVEDAICKAAGGGEDDEGERGEEEELEEEEAPREAEQAGEEKQPKKRRLIEEL</sequence>
<dbReference type="AlphaFoldDB" id="A0AAX4NYU0"/>
<dbReference type="Proteomes" id="UP001472866">
    <property type="component" value="Chromosome 01"/>
</dbReference>
<evidence type="ECO:0000313" key="2">
    <source>
        <dbReference type="EMBL" id="WZN58697.1"/>
    </source>
</evidence>
<proteinExistence type="predicted"/>
<name>A0AAX4NYU0_9CHLO</name>
<keyword evidence="3" id="KW-1185">Reference proteome</keyword>
<dbReference type="GO" id="GO:0000492">
    <property type="term" value="P:box C/D snoRNP assembly"/>
    <property type="evidence" value="ECO:0007669"/>
    <property type="project" value="InterPro"/>
</dbReference>
<feature type="region of interest" description="Disordered" evidence="1">
    <location>
        <begin position="97"/>
        <end position="145"/>
    </location>
</feature>
<accession>A0AAX4NYU0</accession>
<feature type="compositionally biased region" description="Basic and acidic residues" evidence="1">
    <location>
        <begin position="124"/>
        <end position="145"/>
    </location>
</feature>
<gene>
    <name evidence="2" type="ORF">HKI87_01g02210</name>
</gene>
<evidence type="ECO:0000313" key="3">
    <source>
        <dbReference type="Proteomes" id="UP001472866"/>
    </source>
</evidence>
<dbReference type="Pfam" id="PF15370">
    <property type="entry name" value="NOPCHAP1"/>
    <property type="match status" value="1"/>
</dbReference>
<dbReference type="EMBL" id="CP151501">
    <property type="protein sequence ID" value="WZN58697.1"/>
    <property type="molecule type" value="Genomic_DNA"/>
</dbReference>
<organism evidence="2 3">
    <name type="scientific">Chloropicon roscoffensis</name>
    <dbReference type="NCBI Taxonomy" id="1461544"/>
    <lineage>
        <taxon>Eukaryota</taxon>
        <taxon>Viridiplantae</taxon>
        <taxon>Chlorophyta</taxon>
        <taxon>Chloropicophyceae</taxon>
        <taxon>Chloropicales</taxon>
        <taxon>Chloropicaceae</taxon>
        <taxon>Chloropicon</taxon>
    </lineage>
</organism>
<dbReference type="InterPro" id="IPR027921">
    <property type="entry name" value="NOPCHAP1"/>
</dbReference>
<evidence type="ECO:0000256" key="1">
    <source>
        <dbReference type="SAM" id="MobiDB-lite"/>
    </source>
</evidence>
<feature type="region of interest" description="Disordered" evidence="1">
    <location>
        <begin position="56"/>
        <end position="80"/>
    </location>
</feature>
<reference evidence="2 3" key="1">
    <citation type="submission" date="2024-03" db="EMBL/GenBank/DDBJ databases">
        <title>Complete genome sequence of the green alga Chloropicon roscoffensis RCC1871.</title>
        <authorList>
            <person name="Lemieux C."/>
            <person name="Pombert J.-F."/>
            <person name="Otis C."/>
            <person name="Turmel M."/>
        </authorList>
    </citation>
    <scope>NUCLEOTIDE SEQUENCE [LARGE SCALE GENOMIC DNA]</scope>
    <source>
        <strain evidence="2 3">RCC1871</strain>
    </source>
</reference>
<feature type="compositionally biased region" description="Acidic residues" evidence="1">
    <location>
        <begin position="105"/>
        <end position="123"/>
    </location>
</feature>
<protein>
    <submittedName>
        <fullName evidence="2">Uncharacterized protein</fullName>
    </submittedName>
</protein>